<feature type="region of interest" description="Disordered" evidence="1">
    <location>
        <begin position="117"/>
        <end position="211"/>
    </location>
</feature>
<feature type="compositionally biased region" description="Polar residues" evidence="1">
    <location>
        <begin position="146"/>
        <end position="155"/>
    </location>
</feature>
<feature type="region of interest" description="Disordered" evidence="1">
    <location>
        <begin position="44"/>
        <end position="83"/>
    </location>
</feature>
<evidence type="ECO:0000256" key="1">
    <source>
        <dbReference type="SAM" id="MobiDB-lite"/>
    </source>
</evidence>
<dbReference type="AlphaFoldDB" id="A0A5J5EIU8"/>
<proteinExistence type="predicted"/>
<reference evidence="2 3" key="1">
    <citation type="submission" date="2019-09" db="EMBL/GenBank/DDBJ databases">
        <title>Draft genome of the ectomycorrhizal ascomycete Sphaerosporella brunnea.</title>
        <authorList>
            <consortium name="DOE Joint Genome Institute"/>
            <person name="Benucci G.M."/>
            <person name="Marozzi G."/>
            <person name="Antonielli L."/>
            <person name="Sanchez S."/>
            <person name="Marco P."/>
            <person name="Wang X."/>
            <person name="Falini L.B."/>
            <person name="Barry K."/>
            <person name="Haridas S."/>
            <person name="Lipzen A."/>
            <person name="Labutti K."/>
            <person name="Grigoriev I.V."/>
            <person name="Murat C."/>
            <person name="Martin F."/>
            <person name="Albertini E."/>
            <person name="Donnini D."/>
            <person name="Bonito G."/>
        </authorList>
    </citation>
    <scope>NUCLEOTIDE SEQUENCE [LARGE SCALE GENOMIC DNA]</scope>
    <source>
        <strain evidence="2 3">Sb_GMNB300</strain>
    </source>
</reference>
<protein>
    <submittedName>
        <fullName evidence="2">Uncharacterized protein</fullName>
    </submittedName>
</protein>
<sequence>MRIAHGPNGLPRYLITNLVIRWNQERPWAKWFTWPPDHQLGDQVEQVWPRSPPPQKDKKDENGNGVIAPNRPPAPQPQRSEYTSVATQLVIRWNEEGPPPVCMAILPDDFRYESRTNIQQQEDKKDENGNSVIAPNRPPAPQPQRSEYTSVTTQLPEKARPGSRILPGSGNINPARSAAADTLASSWTVTRKDSLEPGTITGSSPAPIAMG</sequence>
<dbReference type="Proteomes" id="UP000326924">
    <property type="component" value="Unassembled WGS sequence"/>
</dbReference>
<name>A0A5J5EIU8_9PEZI</name>
<dbReference type="EMBL" id="VXIS01000273">
    <property type="protein sequence ID" value="KAA8895310.1"/>
    <property type="molecule type" value="Genomic_DNA"/>
</dbReference>
<evidence type="ECO:0000313" key="2">
    <source>
        <dbReference type="EMBL" id="KAA8895310.1"/>
    </source>
</evidence>
<keyword evidence="3" id="KW-1185">Reference proteome</keyword>
<organism evidence="2 3">
    <name type="scientific">Sphaerosporella brunnea</name>
    <dbReference type="NCBI Taxonomy" id="1250544"/>
    <lineage>
        <taxon>Eukaryota</taxon>
        <taxon>Fungi</taxon>
        <taxon>Dikarya</taxon>
        <taxon>Ascomycota</taxon>
        <taxon>Pezizomycotina</taxon>
        <taxon>Pezizomycetes</taxon>
        <taxon>Pezizales</taxon>
        <taxon>Pyronemataceae</taxon>
        <taxon>Sphaerosporella</taxon>
    </lineage>
</organism>
<comment type="caution">
    <text evidence="2">The sequence shown here is derived from an EMBL/GenBank/DDBJ whole genome shotgun (WGS) entry which is preliminary data.</text>
</comment>
<evidence type="ECO:0000313" key="3">
    <source>
        <dbReference type="Proteomes" id="UP000326924"/>
    </source>
</evidence>
<accession>A0A5J5EIU8</accession>
<gene>
    <name evidence="2" type="ORF">FN846DRAFT_1024543</name>
</gene>
<dbReference type="InParanoid" id="A0A5J5EIU8"/>